<dbReference type="Gene3D" id="3.40.710.10">
    <property type="entry name" value="DD-peptidase/beta-lactamase superfamily"/>
    <property type="match status" value="1"/>
</dbReference>
<feature type="domain" description="Beta-lactamase-related" evidence="2">
    <location>
        <begin position="49"/>
        <end position="398"/>
    </location>
</feature>
<dbReference type="Proteomes" id="UP000321234">
    <property type="component" value="Unassembled WGS sequence"/>
</dbReference>
<dbReference type="Pfam" id="PF00144">
    <property type="entry name" value="Beta-lactamase"/>
    <property type="match status" value="1"/>
</dbReference>
<protein>
    <submittedName>
        <fullName evidence="3">Beta-lactamase family protein</fullName>
    </submittedName>
</protein>
<evidence type="ECO:0000256" key="1">
    <source>
        <dbReference type="SAM" id="MobiDB-lite"/>
    </source>
</evidence>
<evidence type="ECO:0000259" key="2">
    <source>
        <dbReference type="Pfam" id="PF00144"/>
    </source>
</evidence>
<dbReference type="InterPro" id="IPR050491">
    <property type="entry name" value="AmpC-like"/>
</dbReference>
<dbReference type="OrthoDB" id="262125at2"/>
<dbReference type="PANTHER" id="PTHR46825">
    <property type="entry name" value="D-ALANYL-D-ALANINE-CARBOXYPEPTIDASE/ENDOPEPTIDASE AMPH"/>
    <property type="match status" value="1"/>
</dbReference>
<dbReference type="SUPFAM" id="SSF56601">
    <property type="entry name" value="beta-lactamase/transpeptidase-like"/>
    <property type="match status" value="1"/>
</dbReference>
<feature type="region of interest" description="Disordered" evidence="1">
    <location>
        <begin position="329"/>
        <end position="348"/>
    </location>
</feature>
<keyword evidence="4" id="KW-1185">Reference proteome</keyword>
<dbReference type="InterPro" id="IPR012338">
    <property type="entry name" value="Beta-lactam/transpept-like"/>
</dbReference>
<sequence>MDWSWADASAPDRGHVRCEAGAVVTTDAAHQSDQLDAEHVRTAAAAAADWLEARRDHLRVPGVQAALSLRGELLLSTASGVADEGTGEPLRTDHLFRVASHSKAFAATLVLRLADAGALSLEDRLGRWVPELAAAGSPAATVPLRALLEHTAGLARDSVEGAGHGDADHWQGERPFPDRAELVAVLSAPGVAVLGVYERFKYSNLGYAALGLVLEAVTGRPWAELVRTELLEPLGLRRTEPTWVPERAAEHASGHALLALGGARRPVRWESLTADARAMDAATGVSSTAEDLVRWATAHCDAPATARRVRQDPDDERPVLPAHLRRLARQGAWATDDPSGGGPAASGDEYGLGWQRLTAGGRRTVGHGGGFFGHATRTAFDPVTGLAVAVCTNAVDGPALPLARGVLRLVELATTGTPDPAAARPGALERFTGRFASQWGVLDVVRLGDRLVALDPAADLPGPSAELRVASDDALLVTAAPGFAAPGELLRYAFDVDGRAAAVRGAGGITHRPVSRP</sequence>
<reference evidence="3 4" key="1">
    <citation type="submission" date="2019-07" db="EMBL/GenBank/DDBJ databases">
        <title>Quadrisphaera sp. strain DD2A genome sequencing and assembly.</title>
        <authorList>
            <person name="Kim I."/>
        </authorList>
    </citation>
    <scope>NUCLEOTIDE SEQUENCE [LARGE SCALE GENOMIC DNA]</scope>
    <source>
        <strain evidence="3 4">DD2A</strain>
    </source>
</reference>
<organism evidence="3 4">
    <name type="scientific">Quadrisphaera setariae</name>
    <dbReference type="NCBI Taxonomy" id="2593304"/>
    <lineage>
        <taxon>Bacteria</taxon>
        <taxon>Bacillati</taxon>
        <taxon>Actinomycetota</taxon>
        <taxon>Actinomycetes</taxon>
        <taxon>Kineosporiales</taxon>
        <taxon>Kineosporiaceae</taxon>
        <taxon>Quadrisphaera</taxon>
    </lineage>
</organism>
<gene>
    <name evidence="3" type="ORF">FMM08_02650</name>
</gene>
<dbReference type="AlphaFoldDB" id="A0A5C8ZJQ2"/>
<evidence type="ECO:0000313" key="3">
    <source>
        <dbReference type="EMBL" id="TXR58112.1"/>
    </source>
</evidence>
<proteinExistence type="predicted"/>
<dbReference type="InterPro" id="IPR001466">
    <property type="entry name" value="Beta-lactam-related"/>
</dbReference>
<dbReference type="PANTHER" id="PTHR46825:SF9">
    <property type="entry name" value="BETA-LACTAMASE-RELATED DOMAIN-CONTAINING PROTEIN"/>
    <property type="match status" value="1"/>
</dbReference>
<accession>A0A5C8ZJQ2</accession>
<name>A0A5C8ZJQ2_9ACTN</name>
<dbReference type="EMBL" id="VKAC01000001">
    <property type="protein sequence ID" value="TXR58112.1"/>
    <property type="molecule type" value="Genomic_DNA"/>
</dbReference>
<comment type="caution">
    <text evidence="3">The sequence shown here is derived from an EMBL/GenBank/DDBJ whole genome shotgun (WGS) entry which is preliminary data.</text>
</comment>
<evidence type="ECO:0000313" key="4">
    <source>
        <dbReference type="Proteomes" id="UP000321234"/>
    </source>
</evidence>